<reference evidence="4 5" key="1">
    <citation type="submission" date="2020-02" db="EMBL/GenBank/DDBJ databases">
        <title>Broccoli isolated Pseudomonas sp.</title>
        <authorList>
            <person name="Fujikawa T."/>
            <person name="Sawada H."/>
        </authorList>
    </citation>
    <scope>NUCLEOTIDE SEQUENCE [LARGE SCALE GENOMIC DNA]</scope>
    <source>
        <strain evidence="3 5">MAFF212427</strain>
        <strain evidence="2 4">MAFF212428</strain>
    </source>
</reference>
<evidence type="ECO:0000313" key="2">
    <source>
        <dbReference type="EMBL" id="NER61329.1"/>
    </source>
</evidence>
<name>A0A6B3NTF5_9PSED</name>
<dbReference type="EMBL" id="JAAHBU010000215">
    <property type="protein sequence ID" value="NER65023.1"/>
    <property type="molecule type" value="Genomic_DNA"/>
</dbReference>
<proteinExistence type="predicted"/>
<dbReference type="Proteomes" id="UP000482634">
    <property type="component" value="Unassembled WGS sequence"/>
</dbReference>
<evidence type="ECO:0000259" key="1">
    <source>
        <dbReference type="Pfam" id="PF03756"/>
    </source>
</evidence>
<dbReference type="RefSeq" id="WP_163946532.1">
    <property type="nucleotide sequence ID" value="NZ_JAAHBU010000215.1"/>
</dbReference>
<evidence type="ECO:0000313" key="4">
    <source>
        <dbReference type="Proteomes" id="UP000480410"/>
    </source>
</evidence>
<dbReference type="Pfam" id="PF03756">
    <property type="entry name" value="AfsA"/>
    <property type="match status" value="1"/>
</dbReference>
<keyword evidence="5" id="KW-1185">Reference proteome</keyword>
<dbReference type="Proteomes" id="UP000480410">
    <property type="component" value="Unassembled WGS sequence"/>
</dbReference>
<dbReference type="EMBL" id="JAAHBV010000404">
    <property type="protein sequence ID" value="NER61329.1"/>
    <property type="molecule type" value="Genomic_DNA"/>
</dbReference>
<sequence length="405" mass="45381">MDRQLPLTPHILHKSAADDVLLSGLMDILPAQLADATVTQMLAALDPAQCQLLHSLYRQEPVGVWILRSIPLFIEGDALAALSSFEMDLQGFYQPVAGGYQLTAQWLPRQVEAYLQRHLNTPLLDAHAVRQMADLLFEWPQWTVSSRTAYTVLNDTNNYFFYNKPHEHVPGLMLIEVARQAMYHYVYSHTGYRRGEVSISIEDLNVSFSSYTESTYAVEVVVEHTTSEKRRQPRSIDKTATFFQNGAVVATLRLRGNVMKMPLFKRMRTLSFPEHHWFSPSARVLPDVLLQTASGHSFVGQLMHLSLTGLRFRGSATGLAGDQAINQAAIHVQGIGFISFAIKGCQPGEAEDERIAHFDVLDKQTLVALKEVIKCHCFHAPEQTPVRRLDASNEALAPAFSRVEG</sequence>
<evidence type="ECO:0000313" key="3">
    <source>
        <dbReference type="EMBL" id="NER65023.1"/>
    </source>
</evidence>
<accession>A0A6B3NTF5</accession>
<gene>
    <name evidence="2" type="ORF">G3435_17895</name>
    <name evidence="3" type="ORF">G3436_15560</name>
</gene>
<dbReference type="AlphaFoldDB" id="A0A6B3NTF5"/>
<comment type="caution">
    <text evidence="3">The sequence shown here is derived from an EMBL/GenBank/DDBJ whole genome shotgun (WGS) entry which is preliminary data.</text>
</comment>
<organism evidence="3 5">
    <name type="scientific">Pseudomonas brassicae</name>
    <dbReference type="NCBI Taxonomy" id="2708063"/>
    <lineage>
        <taxon>Bacteria</taxon>
        <taxon>Pseudomonadati</taxon>
        <taxon>Pseudomonadota</taxon>
        <taxon>Gammaproteobacteria</taxon>
        <taxon>Pseudomonadales</taxon>
        <taxon>Pseudomonadaceae</taxon>
        <taxon>Pseudomonas</taxon>
    </lineage>
</organism>
<feature type="domain" description="A-factor biosynthesis hotdog" evidence="1">
    <location>
        <begin position="146"/>
        <end position="256"/>
    </location>
</feature>
<accession>A0A6M0D0C7</accession>
<dbReference type="InterPro" id="IPR005509">
    <property type="entry name" value="AfsA_hotdog_dom"/>
</dbReference>
<protein>
    <recommendedName>
        <fullName evidence="1">A-factor biosynthesis hotdog domain-containing protein</fullName>
    </recommendedName>
</protein>
<evidence type="ECO:0000313" key="5">
    <source>
        <dbReference type="Proteomes" id="UP000482634"/>
    </source>
</evidence>